<evidence type="ECO:0000313" key="3">
    <source>
        <dbReference type="EMBL" id="TEB37847.1"/>
    </source>
</evidence>
<dbReference type="InterPro" id="IPR046520">
    <property type="entry name" value="DUF6697"/>
</dbReference>
<organism evidence="3 4">
    <name type="scientific">Coprinellus micaceus</name>
    <name type="common">Glistening ink-cap mushroom</name>
    <name type="synonym">Coprinus micaceus</name>
    <dbReference type="NCBI Taxonomy" id="71717"/>
    <lineage>
        <taxon>Eukaryota</taxon>
        <taxon>Fungi</taxon>
        <taxon>Dikarya</taxon>
        <taxon>Basidiomycota</taxon>
        <taxon>Agaricomycotina</taxon>
        <taxon>Agaricomycetes</taxon>
        <taxon>Agaricomycetidae</taxon>
        <taxon>Agaricales</taxon>
        <taxon>Agaricineae</taxon>
        <taxon>Psathyrellaceae</taxon>
        <taxon>Coprinellus</taxon>
    </lineage>
</organism>
<dbReference type="EMBL" id="QPFP01000003">
    <property type="protein sequence ID" value="TEB37847.1"/>
    <property type="molecule type" value="Genomic_DNA"/>
</dbReference>
<dbReference type="Pfam" id="PF20411">
    <property type="entry name" value="DUF6697"/>
    <property type="match status" value="1"/>
</dbReference>
<feature type="region of interest" description="Disordered" evidence="1">
    <location>
        <begin position="74"/>
        <end position="109"/>
    </location>
</feature>
<evidence type="ECO:0000256" key="1">
    <source>
        <dbReference type="SAM" id="MobiDB-lite"/>
    </source>
</evidence>
<feature type="compositionally biased region" description="Basic and acidic residues" evidence="1">
    <location>
        <begin position="97"/>
        <end position="109"/>
    </location>
</feature>
<dbReference type="Proteomes" id="UP000298030">
    <property type="component" value="Unassembled WGS sequence"/>
</dbReference>
<feature type="region of interest" description="Disordered" evidence="1">
    <location>
        <begin position="511"/>
        <end position="533"/>
    </location>
</feature>
<proteinExistence type="predicted"/>
<feature type="compositionally biased region" description="Polar residues" evidence="1">
    <location>
        <begin position="86"/>
        <end position="96"/>
    </location>
</feature>
<feature type="region of interest" description="Disordered" evidence="1">
    <location>
        <begin position="453"/>
        <end position="489"/>
    </location>
</feature>
<dbReference type="STRING" id="71717.A0A4Y7TUJ2"/>
<evidence type="ECO:0000259" key="2">
    <source>
        <dbReference type="Pfam" id="PF20411"/>
    </source>
</evidence>
<comment type="caution">
    <text evidence="3">The sequence shown here is derived from an EMBL/GenBank/DDBJ whole genome shotgun (WGS) entry which is preliminary data.</text>
</comment>
<accession>A0A4Y7TUJ2</accession>
<reference evidence="3 4" key="1">
    <citation type="journal article" date="2019" name="Nat. Ecol. Evol.">
        <title>Megaphylogeny resolves global patterns of mushroom evolution.</title>
        <authorList>
            <person name="Varga T."/>
            <person name="Krizsan K."/>
            <person name="Foldi C."/>
            <person name="Dima B."/>
            <person name="Sanchez-Garcia M."/>
            <person name="Sanchez-Ramirez S."/>
            <person name="Szollosi G.J."/>
            <person name="Szarkandi J.G."/>
            <person name="Papp V."/>
            <person name="Albert L."/>
            <person name="Andreopoulos W."/>
            <person name="Angelini C."/>
            <person name="Antonin V."/>
            <person name="Barry K.W."/>
            <person name="Bougher N.L."/>
            <person name="Buchanan P."/>
            <person name="Buyck B."/>
            <person name="Bense V."/>
            <person name="Catcheside P."/>
            <person name="Chovatia M."/>
            <person name="Cooper J."/>
            <person name="Damon W."/>
            <person name="Desjardin D."/>
            <person name="Finy P."/>
            <person name="Geml J."/>
            <person name="Haridas S."/>
            <person name="Hughes K."/>
            <person name="Justo A."/>
            <person name="Karasinski D."/>
            <person name="Kautmanova I."/>
            <person name="Kiss B."/>
            <person name="Kocsube S."/>
            <person name="Kotiranta H."/>
            <person name="LaButti K.M."/>
            <person name="Lechner B.E."/>
            <person name="Liimatainen K."/>
            <person name="Lipzen A."/>
            <person name="Lukacs Z."/>
            <person name="Mihaltcheva S."/>
            <person name="Morgado L.N."/>
            <person name="Niskanen T."/>
            <person name="Noordeloos M.E."/>
            <person name="Ohm R.A."/>
            <person name="Ortiz-Santana B."/>
            <person name="Ovrebo C."/>
            <person name="Racz N."/>
            <person name="Riley R."/>
            <person name="Savchenko A."/>
            <person name="Shiryaev A."/>
            <person name="Soop K."/>
            <person name="Spirin V."/>
            <person name="Szebenyi C."/>
            <person name="Tomsovsky M."/>
            <person name="Tulloss R.E."/>
            <person name="Uehling J."/>
            <person name="Grigoriev I.V."/>
            <person name="Vagvolgyi C."/>
            <person name="Papp T."/>
            <person name="Martin F.M."/>
            <person name="Miettinen O."/>
            <person name="Hibbett D.S."/>
            <person name="Nagy L.G."/>
        </authorList>
    </citation>
    <scope>NUCLEOTIDE SEQUENCE [LARGE SCALE GENOMIC DNA]</scope>
    <source>
        <strain evidence="3 4">FP101781</strain>
    </source>
</reference>
<gene>
    <name evidence="3" type="ORF">FA13DRAFT_1725468</name>
</gene>
<protein>
    <recommendedName>
        <fullName evidence="2">DUF6697 domain-containing protein</fullName>
    </recommendedName>
</protein>
<keyword evidence="4" id="KW-1185">Reference proteome</keyword>
<name>A0A4Y7TUJ2_COPMI</name>
<feature type="compositionally biased region" description="Basic and acidic residues" evidence="1">
    <location>
        <begin position="74"/>
        <end position="85"/>
    </location>
</feature>
<feature type="region of interest" description="Disordered" evidence="1">
    <location>
        <begin position="146"/>
        <end position="170"/>
    </location>
</feature>
<dbReference type="OrthoDB" id="3114148at2759"/>
<dbReference type="AlphaFoldDB" id="A0A4Y7TUJ2"/>
<evidence type="ECO:0000313" key="4">
    <source>
        <dbReference type="Proteomes" id="UP000298030"/>
    </source>
</evidence>
<sequence>MSLEDVRAAFQETISDLQSQIKELKCDKEDLRADKDGLKADVARRKDELQVAMSEMLRLNNELQAMVAQNEELGKENKEFKEKNAVTRSSRSTQTDEVARSTMAEDRPTSEGIVLEHTAATNIQTGPAESELDVKSPSGQNIPHALTTDGKVRPSGLSLSDCAGQSSAECPTHRERQTILRQARLKPSLLGNEGDLAKLPPRVINETEAESAAAALEAFFLPEQDLASRLEDIPSVADPTPASYVPVSRDFLSRQYGGSHCHSVQYIKADQNPCGNSTRAFAFPRPDLNPHMPVVVGQSGVVIGNHCDKAIDQSRTSLFSASGIAKIYVGEYVWERGEGMSAVVFRGQPDKVKGNWAAEVLGEKRSIGDSQASQRARIALRKAGLLPQDTLALEKEMVRQELERIKMGGGHPVEHRDIVEAFERGEEVVPVTRLRFLSYDTTLAEDIKTKFEANEGSRRRSKRKSATTSRKGGTSIRMNPGTPVTPGPEMRSVAIAHFDPESYSVSVGPTARMVPESQKKEERGEVPTVEGDGYLAYATDDHDRQLIWTP</sequence>
<feature type="domain" description="DUF6697" evidence="2">
    <location>
        <begin position="247"/>
        <end position="449"/>
    </location>
</feature>